<sequence length="421" mass="44632">MGQNRKKIHYAWWILLALCIIVGLGKGGLNNSSGLFLSPITKELGIGMGSLSLYFSVSAIVTMVFLPIGGKLMAKYDTRLLLSVAIVLQAGAFAMFSLMNSVWGWYIFAIPLAVGGVFITVIAGPVLINQWFKKNNGLALGIMSAAGGALGAISQPIIGNLIANQGWRTSYMIVGITIIIIVVPIILLFIKKLPQDKGLLPYGMEVVEDNGTGTSSETSNKGVSMAVARKSSAFYALVIFFFLITSIASFSMHIPTYLMAKGFDVTFAGNVMGTYMVGVLIGSLAIGILSDKIGSKNTAIFAMSGGLIAICLLLFSASSTVVITVAVGLFGLISSSIGTLGPALTSSLFGNKEYSQIYSNASMGLAIASIVVLPAYGFVFDFTGSYTSVLYAIVIMLIINIVCVLIAFRGKKKLEQEGFWD</sequence>
<name>A0A9X3L9B2_9BACI</name>
<comment type="caution">
    <text evidence="8">The sequence shown here is derived from an EMBL/GenBank/DDBJ whole genome shotgun (WGS) entry which is preliminary data.</text>
</comment>
<feature type="transmembrane region" description="Helical" evidence="6">
    <location>
        <begin position="80"/>
        <end position="99"/>
    </location>
</feature>
<dbReference type="GO" id="GO:0022857">
    <property type="term" value="F:transmembrane transporter activity"/>
    <property type="evidence" value="ECO:0007669"/>
    <property type="project" value="InterPro"/>
</dbReference>
<feature type="transmembrane region" description="Helical" evidence="6">
    <location>
        <begin position="297"/>
        <end position="315"/>
    </location>
</feature>
<dbReference type="Proteomes" id="UP001152172">
    <property type="component" value="Unassembled WGS sequence"/>
</dbReference>
<dbReference type="Pfam" id="PF07690">
    <property type="entry name" value="MFS_1"/>
    <property type="match status" value="1"/>
</dbReference>
<feature type="transmembrane region" description="Helical" evidence="6">
    <location>
        <begin position="321"/>
        <end position="345"/>
    </location>
</feature>
<reference evidence="8" key="1">
    <citation type="submission" date="2022-05" db="EMBL/GenBank/DDBJ databases">
        <authorList>
            <person name="Colautti A."/>
            <person name="Iacumin L."/>
        </authorList>
    </citation>
    <scope>NUCLEOTIDE SEQUENCE</scope>
    <source>
        <strain evidence="8">DSM 30747</strain>
    </source>
</reference>
<dbReference type="AlphaFoldDB" id="A0A9X3L9B2"/>
<feature type="transmembrane region" description="Helical" evidence="6">
    <location>
        <begin position="105"/>
        <end position="126"/>
    </location>
</feature>
<dbReference type="PANTHER" id="PTHR11360:SF284">
    <property type="entry name" value="EG:103B4.3 PROTEIN-RELATED"/>
    <property type="match status" value="1"/>
</dbReference>
<keyword evidence="9" id="KW-1185">Reference proteome</keyword>
<keyword evidence="4 6" id="KW-1133">Transmembrane helix</keyword>
<protein>
    <submittedName>
        <fullName evidence="8">MFS transporter</fullName>
    </submittedName>
</protein>
<dbReference type="RefSeq" id="WP_269922005.1">
    <property type="nucleotide sequence ID" value="NZ_JAMKBI010000006.1"/>
</dbReference>
<keyword evidence="3 6" id="KW-0812">Transmembrane</keyword>
<feature type="transmembrane region" description="Helical" evidence="6">
    <location>
        <begin position="233"/>
        <end position="252"/>
    </location>
</feature>
<feature type="transmembrane region" description="Helical" evidence="6">
    <location>
        <begin position="49"/>
        <end position="68"/>
    </location>
</feature>
<comment type="subcellular location">
    <subcellularLocation>
        <location evidence="1">Cell membrane</location>
        <topology evidence="1">Multi-pass membrane protein</topology>
    </subcellularLocation>
</comment>
<keyword evidence="2" id="KW-0813">Transport</keyword>
<dbReference type="Gene3D" id="1.20.1250.20">
    <property type="entry name" value="MFS general substrate transporter like domains"/>
    <property type="match status" value="2"/>
</dbReference>
<accession>A0A9X3L9B2</accession>
<dbReference type="GO" id="GO:0005886">
    <property type="term" value="C:plasma membrane"/>
    <property type="evidence" value="ECO:0007669"/>
    <property type="project" value="UniProtKB-SubCell"/>
</dbReference>
<evidence type="ECO:0000256" key="2">
    <source>
        <dbReference type="ARBA" id="ARBA00022448"/>
    </source>
</evidence>
<dbReference type="InterPro" id="IPR050327">
    <property type="entry name" value="Proton-linked_MCT"/>
</dbReference>
<feature type="transmembrane region" description="Helical" evidence="6">
    <location>
        <begin position="138"/>
        <end position="158"/>
    </location>
</feature>
<feature type="domain" description="Major facilitator superfamily (MFS) profile" evidence="7">
    <location>
        <begin position="11"/>
        <end position="412"/>
    </location>
</feature>
<organism evidence="8 9">
    <name type="scientific">Psychrobacillus psychrodurans</name>
    <dbReference type="NCBI Taxonomy" id="126157"/>
    <lineage>
        <taxon>Bacteria</taxon>
        <taxon>Bacillati</taxon>
        <taxon>Bacillota</taxon>
        <taxon>Bacilli</taxon>
        <taxon>Bacillales</taxon>
        <taxon>Bacillaceae</taxon>
        <taxon>Psychrobacillus</taxon>
    </lineage>
</organism>
<evidence type="ECO:0000256" key="3">
    <source>
        <dbReference type="ARBA" id="ARBA00022692"/>
    </source>
</evidence>
<evidence type="ECO:0000256" key="4">
    <source>
        <dbReference type="ARBA" id="ARBA00022989"/>
    </source>
</evidence>
<dbReference type="InterPro" id="IPR011701">
    <property type="entry name" value="MFS"/>
</dbReference>
<feature type="transmembrane region" description="Helical" evidence="6">
    <location>
        <begin position="272"/>
        <end position="290"/>
    </location>
</feature>
<dbReference type="PANTHER" id="PTHR11360">
    <property type="entry name" value="MONOCARBOXYLATE TRANSPORTER"/>
    <property type="match status" value="1"/>
</dbReference>
<evidence type="ECO:0000313" key="9">
    <source>
        <dbReference type="Proteomes" id="UP001152172"/>
    </source>
</evidence>
<dbReference type="InterPro" id="IPR020846">
    <property type="entry name" value="MFS_dom"/>
</dbReference>
<dbReference type="PROSITE" id="PS50850">
    <property type="entry name" value="MFS"/>
    <property type="match status" value="1"/>
</dbReference>
<proteinExistence type="predicted"/>
<feature type="transmembrane region" description="Helical" evidence="6">
    <location>
        <begin position="389"/>
        <end position="408"/>
    </location>
</feature>
<gene>
    <name evidence="8" type="ORF">M9R61_10330</name>
</gene>
<evidence type="ECO:0000256" key="6">
    <source>
        <dbReference type="SAM" id="Phobius"/>
    </source>
</evidence>
<evidence type="ECO:0000256" key="1">
    <source>
        <dbReference type="ARBA" id="ARBA00004651"/>
    </source>
</evidence>
<feature type="transmembrane region" description="Helical" evidence="6">
    <location>
        <begin position="12"/>
        <end position="29"/>
    </location>
</feature>
<feature type="transmembrane region" description="Helical" evidence="6">
    <location>
        <begin position="170"/>
        <end position="190"/>
    </location>
</feature>
<dbReference type="EMBL" id="JAMKBI010000006">
    <property type="protein sequence ID" value="MCZ8533711.1"/>
    <property type="molecule type" value="Genomic_DNA"/>
</dbReference>
<feature type="transmembrane region" description="Helical" evidence="6">
    <location>
        <begin position="357"/>
        <end position="377"/>
    </location>
</feature>
<evidence type="ECO:0000256" key="5">
    <source>
        <dbReference type="ARBA" id="ARBA00023136"/>
    </source>
</evidence>
<evidence type="ECO:0000259" key="7">
    <source>
        <dbReference type="PROSITE" id="PS50850"/>
    </source>
</evidence>
<evidence type="ECO:0000313" key="8">
    <source>
        <dbReference type="EMBL" id="MCZ8533711.1"/>
    </source>
</evidence>
<dbReference type="InterPro" id="IPR036259">
    <property type="entry name" value="MFS_trans_sf"/>
</dbReference>
<keyword evidence="5 6" id="KW-0472">Membrane</keyword>
<dbReference type="SUPFAM" id="SSF103473">
    <property type="entry name" value="MFS general substrate transporter"/>
    <property type="match status" value="1"/>
</dbReference>